<feature type="region of interest" description="Disordered" evidence="8">
    <location>
        <begin position="232"/>
        <end position="296"/>
    </location>
</feature>
<dbReference type="GO" id="GO:0019843">
    <property type="term" value="F:rRNA binding"/>
    <property type="evidence" value="ECO:0007669"/>
    <property type="project" value="UniProtKB-KW"/>
</dbReference>
<dbReference type="SMART" id="SM00360">
    <property type="entry name" value="RRM"/>
    <property type="match status" value="2"/>
</dbReference>
<dbReference type="EMBL" id="JALLKP010000003">
    <property type="protein sequence ID" value="KAK2196097.1"/>
    <property type="molecule type" value="Genomic_DNA"/>
</dbReference>
<dbReference type="InterPro" id="IPR012677">
    <property type="entry name" value="Nucleotide-bd_a/b_plait_sf"/>
</dbReference>
<dbReference type="GO" id="GO:0006412">
    <property type="term" value="P:translation"/>
    <property type="evidence" value="ECO:0007669"/>
    <property type="project" value="InterPro"/>
</dbReference>
<feature type="compositionally biased region" description="Acidic residues" evidence="8">
    <location>
        <begin position="35"/>
        <end position="51"/>
    </location>
</feature>
<dbReference type="SUPFAM" id="SSF54928">
    <property type="entry name" value="RNA-binding domain, RBD"/>
    <property type="match status" value="2"/>
</dbReference>
<dbReference type="NCBIfam" id="TIGR03625">
    <property type="entry name" value="L3_bact"/>
    <property type="match status" value="1"/>
</dbReference>
<dbReference type="InterPro" id="IPR035979">
    <property type="entry name" value="RBD_domain_sf"/>
</dbReference>
<evidence type="ECO:0000256" key="5">
    <source>
        <dbReference type="ARBA" id="ARBA00023274"/>
    </source>
</evidence>
<evidence type="ECO:0000256" key="7">
    <source>
        <dbReference type="PROSITE-ProRule" id="PRU00176"/>
    </source>
</evidence>
<dbReference type="Pfam" id="PF00076">
    <property type="entry name" value="RRM_1"/>
    <property type="match status" value="2"/>
</dbReference>
<dbReference type="Gene3D" id="3.30.70.330">
    <property type="match status" value="2"/>
</dbReference>
<feature type="compositionally biased region" description="Pro residues" evidence="8">
    <location>
        <begin position="335"/>
        <end position="346"/>
    </location>
</feature>
<evidence type="ECO:0000256" key="6">
    <source>
        <dbReference type="ARBA" id="ARBA00035213"/>
    </source>
</evidence>
<reference evidence="10" key="1">
    <citation type="journal article" date="2023" name="Nat. Microbiol.">
        <title>Babesia duncani multi-omics identifies virulence factors and drug targets.</title>
        <authorList>
            <person name="Singh P."/>
            <person name="Lonardi S."/>
            <person name="Liang Q."/>
            <person name="Vydyam P."/>
            <person name="Khabirova E."/>
            <person name="Fang T."/>
            <person name="Gihaz S."/>
            <person name="Thekkiniath J."/>
            <person name="Munshi M."/>
            <person name="Abel S."/>
            <person name="Ciampossin L."/>
            <person name="Batugedara G."/>
            <person name="Gupta M."/>
            <person name="Lu X.M."/>
            <person name="Lenz T."/>
            <person name="Chakravarty S."/>
            <person name="Cornillot E."/>
            <person name="Hu Y."/>
            <person name="Ma W."/>
            <person name="Gonzalez L.M."/>
            <person name="Sanchez S."/>
            <person name="Estrada K."/>
            <person name="Sanchez-Flores A."/>
            <person name="Montero E."/>
            <person name="Harb O.S."/>
            <person name="Le Roch K.G."/>
            <person name="Mamoun C.B."/>
        </authorList>
    </citation>
    <scope>NUCLEOTIDE SEQUENCE</scope>
    <source>
        <strain evidence="10">WA1</strain>
    </source>
</reference>
<dbReference type="InterPro" id="IPR000597">
    <property type="entry name" value="Ribosomal_uL3"/>
</dbReference>
<proteinExistence type="inferred from homology"/>
<dbReference type="GO" id="GO:0005840">
    <property type="term" value="C:ribosome"/>
    <property type="evidence" value="ECO:0007669"/>
    <property type="project" value="UniProtKB-KW"/>
</dbReference>
<dbReference type="RefSeq" id="XP_067802939.1">
    <property type="nucleotide sequence ID" value="XM_067947717.1"/>
</dbReference>
<evidence type="ECO:0000313" key="11">
    <source>
        <dbReference type="Proteomes" id="UP001214638"/>
    </source>
</evidence>
<dbReference type="PANTHER" id="PTHR11229">
    <property type="entry name" value="50S RIBOSOMAL PROTEIN L3"/>
    <property type="match status" value="1"/>
</dbReference>
<dbReference type="FunFam" id="2.40.30.10:FF:000004">
    <property type="entry name" value="50S ribosomal protein L3"/>
    <property type="match status" value="1"/>
</dbReference>
<comment type="caution">
    <text evidence="10">The sequence shown here is derived from an EMBL/GenBank/DDBJ whole genome shotgun (WGS) entry which is preliminary data.</text>
</comment>
<gene>
    <name evidence="10" type="ORF">BdWA1_002697</name>
</gene>
<evidence type="ECO:0000256" key="1">
    <source>
        <dbReference type="ARBA" id="ARBA00006540"/>
    </source>
</evidence>
<dbReference type="PANTHER" id="PTHR11229:SF16">
    <property type="entry name" value="LARGE RIBOSOMAL SUBUNIT PROTEIN UL3C"/>
    <property type="match status" value="1"/>
</dbReference>
<comment type="similarity">
    <text evidence="1">Belongs to the universal ribosomal protein uL3 family.</text>
</comment>
<keyword evidence="2" id="KW-0699">rRNA-binding</keyword>
<dbReference type="SUPFAM" id="SSF50447">
    <property type="entry name" value="Translation proteins"/>
    <property type="match status" value="1"/>
</dbReference>
<evidence type="ECO:0000256" key="8">
    <source>
        <dbReference type="SAM" id="MobiDB-lite"/>
    </source>
</evidence>
<feature type="compositionally biased region" description="Polar residues" evidence="8">
    <location>
        <begin position="112"/>
        <end position="141"/>
    </location>
</feature>
<feature type="domain" description="RRM" evidence="9">
    <location>
        <begin position="156"/>
        <end position="234"/>
    </location>
</feature>
<dbReference type="InterPro" id="IPR019927">
    <property type="entry name" value="Ribosomal_uL3_bac/org-type"/>
</dbReference>
<evidence type="ECO:0000256" key="3">
    <source>
        <dbReference type="ARBA" id="ARBA00022884"/>
    </source>
</evidence>
<protein>
    <recommendedName>
        <fullName evidence="6">Large ribosomal subunit protein uL3c</fullName>
    </recommendedName>
</protein>
<feature type="compositionally biased region" description="Acidic residues" evidence="8">
    <location>
        <begin position="92"/>
        <end position="109"/>
    </location>
</feature>
<evidence type="ECO:0000256" key="2">
    <source>
        <dbReference type="ARBA" id="ARBA00022730"/>
    </source>
</evidence>
<dbReference type="InterPro" id="IPR000504">
    <property type="entry name" value="RRM_dom"/>
</dbReference>
<feature type="region of interest" description="Disordered" evidence="8">
    <location>
        <begin position="1"/>
        <end position="151"/>
    </location>
</feature>
<evidence type="ECO:0000256" key="4">
    <source>
        <dbReference type="ARBA" id="ARBA00022980"/>
    </source>
</evidence>
<feature type="compositionally biased region" description="Basic and acidic residues" evidence="8">
    <location>
        <begin position="238"/>
        <end position="279"/>
    </location>
</feature>
<dbReference type="PROSITE" id="PS50102">
    <property type="entry name" value="RRM"/>
    <property type="match status" value="2"/>
</dbReference>
<dbReference type="KEGG" id="bdw:94336994"/>
<dbReference type="Gene3D" id="2.40.30.10">
    <property type="entry name" value="Translation factors"/>
    <property type="match status" value="1"/>
</dbReference>
<feature type="domain" description="RRM" evidence="9">
    <location>
        <begin position="347"/>
        <end position="446"/>
    </location>
</feature>
<dbReference type="GeneID" id="94336994"/>
<accession>A0AAD9PKG8</accession>
<feature type="region of interest" description="Disordered" evidence="8">
    <location>
        <begin position="617"/>
        <end position="641"/>
    </location>
</feature>
<dbReference type="Pfam" id="PF00297">
    <property type="entry name" value="Ribosomal_L3"/>
    <property type="match status" value="1"/>
</dbReference>
<dbReference type="InterPro" id="IPR009000">
    <property type="entry name" value="Transl_B-barrel_sf"/>
</dbReference>
<feature type="compositionally biased region" description="Basic residues" evidence="8">
    <location>
        <begin position="15"/>
        <end position="30"/>
    </location>
</feature>
<feature type="region of interest" description="Disordered" evidence="8">
    <location>
        <begin position="315"/>
        <end position="347"/>
    </location>
</feature>
<evidence type="ECO:0000313" key="10">
    <source>
        <dbReference type="EMBL" id="KAK2196097.1"/>
    </source>
</evidence>
<sequence>MPPRKTAKASETKKKSPAAKKKAPATRKKSAANEPDPELETQQDDTVEEQTSDIVQEQYEDLDVQQQSYEDSQDPDGTFDEPKDDNVTYYEPQDEEGTYDEPQGEDGALEDPNQNIDNEQYTSVDDQTGNDTETNGQNSDPAQPGRPALDERINSNRIFVTRIAFEVTKEDLEDYFKTFGTIVDAYCPKQLGNANFNKGFGFISFLEEEAINKVFETSPHVIMGREVIVDRATGTKHHSNDGNNRRNEGYRNERFKRPHDSSNRGPDKYYRRDRDDRSRTFNAAGRGGPYRHDAGGFDPNKTVSFVFSGASRQDSYSHDYESSKAHQPYYQRQQGPPPQQQRPRPTPKLFIGRISFDTTVQSMRNYFSQFGEIVDAYIPRDTETQRSKGFGFLTFANKHSIHAVLNPGVKHILDVYGIHASNRHAHKTRFNLKCAFVPQNRQIQLNPFTIHLRHKDAGLEKDLPKGSRVLIVRNPEDPRPYLWKVRWPDLANTVTLRARKHSVGQIWSPDGILETVTALQVVPCTICEFMDFGYALVSYGKPLWERRWNSRPDLGKLLKVGANHAQLVPIKLTPPENYVLGQIMDVTAFAGCTHVKVTGITKGKGFAGVIKRHGFKRGPMSHGSKHHRGVGSIGASTTPGCVKPGKRMPGHMGCRQCTFRKLKVLGINPETSLMYIKGLVAGAKGSFVTVTSDMHSPPPESLLR</sequence>
<keyword evidence="5" id="KW-0687">Ribonucleoprotein</keyword>
<dbReference type="Proteomes" id="UP001214638">
    <property type="component" value="Unassembled WGS sequence"/>
</dbReference>
<name>A0AAD9PKG8_9APIC</name>
<evidence type="ECO:0000259" key="9">
    <source>
        <dbReference type="PROSITE" id="PS50102"/>
    </source>
</evidence>
<dbReference type="GO" id="GO:0003735">
    <property type="term" value="F:structural constituent of ribosome"/>
    <property type="evidence" value="ECO:0007669"/>
    <property type="project" value="InterPro"/>
</dbReference>
<keyword evidence="11" id="KW-1185">Reference proteome</keyword>
<dbReference type="GO" id="GO:1990904">
    <property type="term" value="C:ribonucleoprotein complex"/>
    <property type="evidence" value="ECO:0007669"/>
    <property type="project" value="UniProtKB-KW"/>
</dbReference>
<dbReference type="AlphaFoldDB" id="A0AAD9PKG8"/>
<organism evidence="10 11">
    <name type="scientific">Babesia duncani</name>
    <dbReference type="NCBI Taxonomy" id="323732"/>
    <lineage>
        <taxon>Eukaryota</taxon>
        <taxon>Sar</taxon>
        <taxon>Alveolata</taxon>
        <taxon>Apicomplexa</taxon>
        <taxon>Aconoidasida</taxon>
        <taxon>Piroplasmida</taxon>
        <taxon>Babesiidae</taxon>
        <taxon>Babesia</taxon>
    </lineage>
</organism>
<keyword evidence="3 7" id="KW-0694">RNA-binding</keyword>
<feature type="compositionally biased region" description="Basic and acidic residues" evidence="8">
    <location>
        <begin position="315"/>
        <end position="324"/>
    </location>
</feature>
<keyword evidence="4 10" id="KW-0689">Ribosomal protein</keyword>